<dbReference type="InterPro" id="IPR004911">
    <property type="entry name" value="Interferon-induced_GILT"/>
</dbReference>
<keyword evidence="4 6" id="KW-0732">Signal</keyword>
<dbReference type="Pfam" id="PF03227">
    <property type="entry name" value="GILT"/>
    <property type="match status" value="2"/>
</dbReference>
<evidence type="ECO:0000256" key="1">
    <source>
        <dbReference type="ARBA" id="ARBA00004613"/>
    </source>
</evidence>
<name>A0A016VN92_9BILA</name>
<feature type="signal peptide" evidence="6">
    <location>
        <begin position="1"/>
        <end position="15"/>
    </location>
</feature>
<evidence type="ECO:0000256" key="5">
    <source>
        <dbReference type="ARBA" id="ARBA00023180"/>
    </source>
</evidence>
<dbReference type="AlphaFoldDB" id="A0A016VN92"/>
<evidence type="ECO:0000313" key="8">
    <source>
        <dbReference type="Proteomes" id="UP000024635"/>
    </source>
</evidence>
<dbReference type="GO" id="GO:0005576">
    <property type="term" value="C:extracellular region"/>
    <property type="evidence" value="ECO:0007669"/>
    <property type="project" value="UniProtKB-SubCell"/>
</dbReference>
<comment type="caution">
    <text evidence="7">The sequence shown here is derived from an EMBL/GenBank/DDBJ whole genome shotgun (WGS) entry which is preliminary data.</text>
</comment>
<evidence type="ECO:0000313" key="7">
    <source>
        <dbReference type="EMBL" id="EYC28482.1"/>
    </source>
</evidence>
<evidence type="ECO:0000256" key="4">
    <source>
        <dbReference type="ARBA" id="ARBA00022729"/>
    </source>
</evidence>
<dbReference type="Proteomes" id="UP000024635">
    <property type="component" value="Unassembled WGS sequence"/>
</dbReference>
<proteinExistence type="inferred from homology"/>
<feature type="chain" id="PRO_5013243625" description="Gamma interferon inducible lysosomal thiol reductase" evidence="6">
    <location>
        <begin position="16"/>
        <end position="488"/>
    </location>
</feature>
<protein>
    <recommendedName>
        <fullName evidence="9">Gamma interferon inducible lysosomal thiol reductase</fullName>
    </recommendedName>
</protein>
<reference evidence="8" key="1">
    <citation type="journal article" date="2015" name="Nat. Genet.">
        <title>The genome and transcriptome of the zoonotic hookworm Ancylostoma ceylanicum identify infection-specific gene families.</title>
        <authorList>
            <person name="Schwarz E.M."/>
            <person name="Hu Y."/>
            <person name="Antoshechkin I."/>
            <person name="Miller M.M."/>
            <person name="Sternberg P.W."/>
            <person name="Aroian R.V."/>
        </authorList>
    </citation>
    <scope>NUCLEOTIDE SEQUENCE</scope>
    <source>
        <strain evidence="8">HY135</strain>
    </source>
</reference>
<accession>A0A016VN92</accession>
<dbReference type="PANTHER" id="PTHR13234:SF8">
    <property type="entry name" value="GAMMA-INTERFERON-INDUCIBLE LYSOSOMAL THIOL REDUCTASE"/>
    <property type="match status" value="1"/>
</dbReference>
<gene>
    <name evidence="7" type="primary">Acey_s0007.g3247</name>
    <name evidence="7" type="synonym">Acey-F37H8.5</name>
    <name evidence="7" type="ORF">Y032_0007g3247</name>
</gene>
<sequence length="488" mass="55638">MLLILLIVGLPFISADRCSSVPPSLWCSSKELSKECGFEDLCDRYHTATHNQRINITVLIEALCPDCQRFIVDELYPNVYKNFAGFVNIEFVPYGNAKVVNGTIQCQHGPEECSINRFESCLIDSVQTQEQYVPLIYCIENNLRSKIPFDKASAKCFRTLSVSEDIQRLIQSCLVSRLGERLQEKAAKQTANVWPDKHRAVPWVVINGISLESEQMMMDHLPYLICNLNYSSIAQMLLILLLVGLSFVSADRCSSVPPSLWCSSKELSKECGFEDLCNRYHTATHNQRINITVLMEALCPGCQHFIVDELYPNIYKNFAGFVNIEFVPYGNAKIVNGTIQCQHGAEECAINRFESCLIDSVQTQEQYVPLIYCIESNLRSEVPFDKASAKCFRTLAVDEDTQRLIQSCLVSRLGEELQEKAAKRTESVWPDKHRHVPWVVINGVSLESEQSLMDHLPYLICEWYTGDKQIPYCRSEEKKKYKMMSLNV</sequence>
<evidence type="ECO:0000256" key="2">
    <source>
        <dbReference type="ARBA" id="ARBA00005679"/>
    </source>
</evidence>
<dbReference type="GO" id="GO:0016671">
    <property type="term" value="F:oxidoreductase activity, acting on a sulfur group of donors, disulfide as acceptor"/>
    <property type="evidence" value="ECO:0007669"/>
    <property type="project" value="InterPro"/>
</dbReference>
<keyword evidence="3" id="KW-0964">Secreted</keyword>
<organism evidence="7 8">
    <name type="scientific">Ancylostoma ceylanicum</name>
    <dbReference type="NCBI Taxonomy" id="53326"/>
    <lineage>
        <taxon>Eukaryota</taxon>
        <taxon>Metazoa</taxon>
        <taxon>Ecdysozoa</taxon>
        <taxon>Nematoda</taxon>
        <taxon>Chromadorea</taxon>
        <taxon>Rhabditida</taxon>
        <taxon>Rhabditina</taxon>
        <taxon>Rhabditomorpha</taxon>
        <taxon>Strongyloidea</taxon>
        <taxon>Ancylostomatidae</taxon>
        <taxon>Ancylostomatinae</taxon>
        <taxon>Ancylostoma</taxon>
    </lineage>
</organism>
<dbReference type="OrthoDB" id="958254at2759"/>
<evidence type="ECO:0008006" key="9">
    <source>
        <dbReference type="Google" id="ProtNLM"/>
    </source>
</evidence>
<dbReference type="PANTHER" id="PTHR13234">
    <property type="entry name" value="GAMMA-INTERFERON INDUCIBLE LYSOSOMAL THIOL REDUCTASE GILT"/>
    <property type="match status" value="1"/>
</dbReference>
<comment type="similarity">
    <text evidence="2">Belongs to the GILT family.</text>
</comment>
<keyword evidence="8" id="KW-1185">Reference proteome</keyword>
<evidence type="ECO:0000256" key="3">
    <source>
        <dbReference type="ARBA" id="ARBA00022525"/>
    </source>
</evidence>
<dbReference type="STRING" id="53326.A0A016VN92"/>
<comment type="subcellular location">
    <subcellularLocation>
        <location evidence="1">Secreted</location>
    </subcellularLocation>
</comment>
<keyword evidence="5" id="KW-0325">Glycoprotein</keyword>
<evidence type="ECO:0000256" key="6">
    <source>
        <dbReference type="SAM" id="SignalP"/>
    </source>
</evidence>
<dbReference type="EMBL" id="JARK01001343">
    <property type="protein sequence ID" value="EYC28482.1"/>
    <property type="molecule type" value="Genomic_DNA"/>
</dbReference>